<keyword evidence="1" id="KW-0812">Transmembrane</keyword>
<keyword evidence="1" id="KW-0472">Membrane</keyword>
<evidence type="ECO:0000256" key="1">
    <source>
        <dbReference type="SAM" id="Phobius"/>
    </source>
</evidence>
<evidence type="ECO:0000313" key="3">
    <source>
        <dbReference type="Proteomes" id="UP000034913"/>
    </source>
</evidence>
<feature type="transmembrane region" description="Helical" evidence="1">
    <location>
        <begin position="104"/>
        <end position="130"/>
    </location>
</feature>
<dbReference type="Proteomes" id="UP000034913">
    <property type="component" value="Unassembled WGS sequence"/>
</dbReference>
<gene>
    <name evidence="2" type="ORF">VF00_C0013G0012</name>
</gene>
<feature type="transmembrane region" description="Helical" evidence="1">
    <location>
        <begin position="41"/>
        <end position="65"/>
    </location>
</feature>
<feature type="transmembrane region" description="Helical" evidence="1">
    <location>
        <begin position="142"/>
        <end position="169"/>
    </location>
</feature>
<dbReference type="EMBL" id="LCRB01000013">
    <property type="protein sequence ID" value="KKW26275.1"/>
    <property type="molecule type" value="Genomic_DNA"/>
</dbReference>
<feature type="transmembrane region" description="Helical" evidence="1">
    <location>
        <begin position="12"/>
        <end position="35"/>
    </location>
</feature>
<organism evidence="2 3">
    <name type="scientific">candidate division Kazan bacterium GW2011_GWB1_52_7</name>
    <dbReference type="NCBI Taxonomy" id="1620414"/>
    <lineage>
        <taxon>Bacteria</taxon>
        <taxon>Bacteria division Kazan-3B-28</taxon>
    </lineage>
</organism>
<protein>
    <submittedName>
        <fullName evidence="2">Uncharacterized protein</fullName>
    </submittedName>
</protein>
<keyword evidence="1" id="KW-1133">Transmembrane helix</keyword>
<dbReference type="AlphaFoldDB" id="A0A0G1X630"/>
<name>A0A0G1X630_UNCK3</name>
<proteinExistence type="predicted"/>
<sequence length="177" mass="20137">MKILRLRVWLSNLLLVFWLAISFIFFRFWAIVIILPLIAAWGLGLTTLGVFLAYGIWSTVFYLLILRGTVFDRARARLASLVPKKENRFFSWVKRTFLKKEQVLLPPWVILVNFAILGVLSSVLLVRLSYPKSQALKGLGLIWVGCAVEVLTWFLPVYGGLAAAFSTFLREVLGIAF</sequence>
<accession>A0A0G1X630</accession>
<evidence type="ECO:0000313" key="2">
    <source>
        <dbReference type="EMBL" id="KKW26275.1"/>
    </source>
</evidence>
<reference evidence="2 3" key="1">
    <citation type="journal article" date="2015" name="Nature">
        <title>rRNA introns, odd ribosomes, and small enigmatic genomes across a large radiation of phyla.</title>
        <authorList>
            <person name="Brown C.T."/>
            <person name="Hug L.A."/>
            <person name="Thomas B.C."/>
            <person name="Sharon I."/>
            <person name="Castelle C.J."/>
            <person name="Singh A."/>
            <person name="Wilkins M.J."/>
            <person name="Williams K.H."/>
            <person name="Banfield J.F."/>
        </authorList>
    </citation>
    <scope>NUCLEOTIDE SEQUENCE [LARGE SCALE GENOMIC DNA]</scope>
</reference>
<comment type="caution">
    <text evidence="2">The sequence shown here is derived from an EMBL/GenBank/DDBJ whole genome shotgun (WGS) entry which is preliminary data.</text>
</comment>